<protein>
    <recommendedName>
        <fullName evidence="10">Nucleoside diphosphatase</fullName>
    </recommendedName>
</protein>
<evidence type="ECO:0000256" key="4">
    <source>
        <dbReference type="PIRSR" id="PIRSR600407-2"/>
    </source>
</evidence>
<organism evidence="8 9">
    <name type="scientific">Morchella conica CCBAS932</name>
    <dbReference type="NCBI Taxonomy" id="1392247"/>
    <lineage>
        <taxon>Eukaryota</taxon>
        <taxon>Fungi</taxon>
        <taxon>Dikarya</taxon>
        <taxon>Ascomycota</taxon>
        <taxon>Pezizomycotina</taxon>
        <taxon>Pezizomycetes</taxon>
        <taxon>Pezizales</taxon>
        <taxon>Morchellaceae</taxon>
        <taxon>Morchella</taxon>
    </lineage>
</organism>
<keyword evidence="2 5" id="KW-0378">Hydrolase</keyword>
<evidence type="ECO:0000256" key="3">
    <source>
        <dbReference type="PIRSR" id="PIRSR600407-1"/>
    </source>
</evidence>
<evidence type="ECO:0000313" key="9">
    <source>
        <dbReference type="Proteomes" id="UP000277580"/>
    </source>
</evidence>
<proteinExistence type="inferred from homology"/>
<evidence type="ECO:0000256" key="1">
    <source>
        <dbReference type="ARBA" id="ARBA00009283"/>
    </source>
</evidence>
<keyword evidence="9" id="KW-1185">Reference proteome</keyword>
<evidence type="ECO:0000313" key="8">
    <source>
        <dbReference type="EMBL" id="RPB07939.1"/>
    </source>
</evidence>
<dbReference type="PANTHER" id="PTHR11782">
    <property type="entry name" value="ADENOSINE/GUANOSINE DIPHOSPHATASE"/>
    <property type="match status" value="1"/>
</dbReference>
<dbReference type="CDD" id="cd24039">
    <property type="entry name" value="ASKHA_NBD_YND1-like"/>
    <property type="match status" value="1"/>
</dbReference>
<dbReference type="GO" id="GO:0046036">
    <property type="term" value="P:CTP metabolic process"/>
    <property type="evidence" value="ECO:0007669"/>
    <property type="project" value="TreeGrafter"/>
</dbReference>
<keyword evidence="4" id="KW-0067">ATP-binding</keyword>
<dbReference type="Pfam" id="PF01150">
    <property type="entry name" value="GDA1_CD39"/>
    <property type="match status" value="1"/>
</dbReference>
<dbReference type="Gene3D" id="3.30.420.150">
    <property type="entry name" value="Exopolyphosphatase. Domain 2"/>
    <property type="match status" value="1"/>
</dbReference>
<evidence type="ECO:0008006" key="10">
    <source>
        <dbReference type="Google" id="ProtNLM"/>
    </source>
</evidence>
<comment type="similarity">
    <text evidence="1 5">Belongs to the GDA1/CD39 NTPase family.</text>
</comment>
<dbReference type="FunCoup" id="A0A3N4KF07">
    <property type="interactions" value="255"/>
</dbReference>
<keyword evidence="4" id="KW-0547">Nucleotide-binding</keyword>
<name>A0A3N4KF07_9PEZI</name>
<evidence type="ECO:0000256" key="5">
    <source>
        <dbReference type="RuleBase" id="RU003833"/>
    </source>
</evidence>
<dbReference type="EMBL" id="ML119172">
    <property type="protein sequence ID" value="RPB07939.1"/>
    <property type="molecule type" value="Genomic_DNA"/>
</dbReference>
<dbReference type="GO" id="GO:0004382">
    <property type="term" value="F:GDP phosphatase activity"/>
    <property type="evidence" value="ECO:0007669"/>
    <property type="project" value="TreeGrafter"/>
</dbReference>
<dbReference type="Proteomes" id="UP000277580">
    <property type="component" value="Unassembled WGS sequence"/>
</dbReference>
<evidence type="ECO:0000256" key="7">
    <source>
        <dbReference type="SAM" id="Phobius"/>
    </source>
</evidence>
<evidence type="ECO:0000256" key="2">
    <source>
        <dbReference type="ARBA" id="ARBA00022801"/>
    </source>
</evidence>
<dbReference type="OrthoDB" id="6372431at2759"/>
<dbReference type="PROSITE" id="PS01238">
    <property type="entry name" value="GDA1_CD39_NTPASE"/>
    <property type="match status" value="1"/>
</dbReference>
<keyword evidence="7" id="KW-0472">Membrane</keyword>
<feature type="compositionally biased region" description="Polar residues" evidence="6">
    <location>
        <begin position="514"/>
        <end position="526"/>
    </location>
</feature>
<feature type="binding site" evidence="4">
    <location>
        <begin position="182"/>
        <end position="186"/>
    </location>
    <ligand>
        <name>ATP</name>
        <dbReference type="ChEBI" id="CHEBI:30616"/>
    </ligand>
</feature>
<dbReference type="InterPro" id="IPR000407">
    <property type="entry name" value="GDA1_CD39_NTPase"/>
</dbReference>
<feature type="active site" description="Proton acceptor" evidence="3">
    <location>
        <position position="145"/>
    </location>
</feature>
<dbReference type="InParanoid" id="A0A3N4KF07"/>
<dbReference type="PANTHER" id="PTHR11782:SF121">
    <property type="entry name" value="NUCLEOSIDE-DIPHOSPHATASE MIG-23"/>
    <property type="match status" value="1"/>
</dbReference>
<feature type="region of interest" description="Disordered" evidence="6">
    <location>
        <begin position="623"/>
        <end position="690"/>
    </location>
</feature>
<keyword evidence="7" id="KW-1133">Transmembrane helix</keyword>
<keyword evidence="7" id="KW-0812">Transmembrane</keyword>
<dbReference type="GO" id="GO:0005524">
    <property type="term" value="F:ATP binding"/>
    <property type="evidence" value="ECO:0007669"/>
    <property type="project" value="UniProtKB-KW"/>
</dbReference>
<dbReference type="GO" id="GO:0017111">
    <property type="term" value="F:ribonucleoside triphosphate phosphatase activity"/>
    <property type="evidence" value="ECO:0007669"/>
    <property type="project" value="TreeGrafter"/>
</dbReference>
<dbReference type="AlphaFoldDB" id="A0A3N4KF07"/>
<feature type="transmembrane region" description="Helical" evidence="7">
    <location>
        <begin position="549"/>
        <end position="568"/>
    </location>
</feature>
<dbReference type="GO" id="GO:0016020">
    <property type="term" value="C:membrane"/>
    <property type="evidence" value="ECO:0007669"/>
    <property type="project" value="TreeGrafter"/>
</dbReference>
<dbReference type="Gene3D" id="3.30.420.40">
    <property type="match status" value="1"/>
</dbReference>
<dbReference type="GO" id="GO:0045134">
    <property type="term" value="F:UDP phosphatase activity"/>
    <property type="evidence" value="ECO:0007669"/>
    <property type="project" value="TreeGrafter"/>
</dbReference>
<gene>
    <name evidence="8" type="ORF">P167DRAFT_609124</name>
</gene>
<dbReference type="GO" id="GO:0006256">
    <property type="term" value="P:UDP catabolic process"/>
    <property type="evidence" value="ECO:0007669"/>
    <property type="project" value="TreeGrafter"/>
</dbReference>
<sequence length="690" mass="75583">MPAEKYGAILDAGSSGTRIHIYRWDDPEKARKKATKDQLSGLPEIITSKKWAKKIHPGISTFGDHPEDVGPDHLAKLFGHALEHIPKDSIAETPLFLLATAGMRLLPDMQRRRLLDEICTYARRNTEFLLPDCGVHIQVISGETEGLYGWIAANYLLGGFDDPSKHAHGKGHHTYGFLDMGGASAQIAFAPNATEAAKHAEDLTLLRMRTLDGAPMEFGVFVTTWLGFGVNQARIRYVDSLLLSSGGNGVTELPDPCLPVGLKLTLDGKEIDTQDLKALEEEHLVGTGKFEECLSQTYPLLAKDGPCSEVSCLLTGKHAPAIDFDINHFVGVSEYWHTTHEIFEIDFKTKSYDLATYQARVKEFCSQDWPHIEDLIEEHKWGKKVDEETAAAVCFKASWLINVLHTGIGIPRVGLEPTGSSKHNVTEEVIDAAKDKGFINPFQAVDKIGDVEVSWTLGKIILYVSSKVPPKDNTVMAVGFGSNTPPSVNGLPSDFEFASSEAENSLYHLPQPGQAGNSGNTNNSMDSEGDSSHWHDNLWNEGDKVPRRIPGIVLFLLIFCIAGFLLLGRERRGKIWRSIIVSGKNSKRKILGPNGGIIYERVMEEGHDASGAEFELGSVSSSSDEEEIGWKGKSGMYDPPLGSAGVNAIRSGMGSRIGSRERLQVSSRSRNVSPSRSGIPRTRSPLPPRN</sequence>
<reference evidence="8 9" key="1">
    <citation type="journal article" date="2018" name="Nat. Ecol. Evol.">
        <title>Pezizomycetes genomes reveal the molecular basis of ectomycorrhizal truffle lifestyle.</title>
        <authorList>
            <person name="Murat C."/>
            <person name="Payen T."/>
            <person name="Noel B."/>
            <person name="Kuo A."/>
            <person name="Morin E."/>
            <person name="Chen J."/>
            <person name="Kohler A."/>
            <person name="Krizsan K."/>
            <person name="Balestrini R."/>
            <person name="Da Silva C."/>
            <person name="Montanini B."/>
            <person name="Hainaut M."/>
            <person name="Levati E."/>
            <person name="Barry K.W."/>
            <person name="Belfiori B."/>
            <person name="Cichocki N."/>
            <person name="Clum A."/>
            <person name="Dockter R.B."/>
            <person name="Fauchery L."/>
            <person name="Guy J."/>
            <person name="Iotti M."/>
            <person name="Le Tacon F."/>
            <person name="Lindquist E.A."/>
            <person name="Lipzen A."/>
            <person name="Malagnac F."/>
            <person name="Mello A."/>
            <person name="Molinier V."/>
            <person name="Miyauchi S."/>
            <person name="Poulain J."/>
            <person name="Riccioni C."/>
            <person name="Rubini A."/>
            <person name="Sitrit Y."/>
            <person name="Splivallo R."/>
            <person name="Traeger S."/>
            <person name="Wang M."/>
            <person name="Zifcakova L."/>
            <person name="Wipf D."/>
            <person name="Zambonelli A."/>
            <person name="Paolocci F."/>
            <person name="Nowrousian M."/>
            <person name="Ottonello S."/>
            <person name="Baldrian P."/>
            <person name="Spatafora J.W."/>
            <person name="Henrissat B."/>
            <person name="Nagy L.G."/>
            <person name="Aury J.M."/>
            <person name="Wincker P."/>
            <person name="Grigoriev I.V."/>
            <person name="Bonfante P."/>
            <person name="Martin F.M."/>
        </authorList>
    </citation>
    <scope>NUCLEOTIDE SEQUENCE [LARGE SCALE GENOMIC DNA]</scope>
    <source>
        <strain evidence="8 9">CCBAS932</strain>
    </source>
</reference>
<evidence type="ECO:0000256" key="6">
    <source>
        <dbReference type="SAM" id="MobiDB-lite"/>
    </source>
</evidence>
<dbReference type="STRING" id="1392247.A0A3N4KF07"/>
<feature type="compositionally biased region" description="Low complexity" evidence="6">
    <location>
        <begin position="665"/>
        <end position="677"/>
    </location>
</feature>
<accession>A0A3N4KF07</accession>
<dbReference type="GO" id="GO:0005794">
    <property type="term" value="C:Golgi apparatus"/>
    <property type="evidence" value="ECO:0007669"/>
    <property type="project" value="TreeGrafter"/>
</dbReference>
<feature type="region of interest" description="Disordered" evidence="6">
    <location>
        <begin position="508"/>
        <end position="534"/>
    </location>
</feature>